<dbReference type="PANTHER" id="PTHR34756:SF1">
    <property type="entry name" value="CELL DIVISION CYCLE-ASSOCIATED PROTEIN 3"/>
    <property type="match status" value="1"/>
</dbReference>
<dbReference type="AlphaFoldDB" id="T1FTI1"/>
<reference evidence="4" key="1">
    <citation type="submission" date="2012-12" db="EMBL/GenBank/DDBJ databases">
        <authorList>
            <person name="Hellsten U."/>
            <person name="Grimwood J."/>
            <person name="Chapman J.A."/>
            <person name="Shapiro H."/>
            <person name="Aerts A."/>
            <person name="Otillar R.P."/>
            <person name="Terry A.Y."/>
            <person name="Boore J.L."/>
            <person name="Simakov O."/>
            <person name="Marletaz F."/>
            <person name="Cho S.-J."/>
            <person name="Edsinger-Gonzales E."/>
            <person name="Havlak P."/>
            <person name="Kuo D.-H."/>
            <person name="Larsson T."/>
            <person name="Lv J."/>
            <person name="Arendt D."/>
            <person name="Savage R."/>
            <person name="Osoegawa K."/>
            <person name="de Jong P."/>
            <person name="Lindberg D.R."/>
            <person name="Seaver E.C."/>
            <person name="Weisblat D.A."/>
            <person name="Putnam N.H."/>
            <person name="Grigoriev I.V."/>
            <person name="Rokhsar D.S."/>
        </authorList>
    </citation>
    <scope>NUCLEOTIDE SEQUENCE</scope>
</reference>
<feature type="region of interest" description="Disordered" evidence="1">
    <location>
        <begin position="1"/>
        <end position="38"/>
    </location>
</feature>
<reference evidence="3" key="3">
    <citation type="submission" date="2015-06" db="UniProtKB">
        <authorList>
            <consortium name="EnsemblMetazoa"/>
        </authorList>
    </citation>
    <scope>IDENTIFICATION</scope>
</reference>
<feature type="compositionally biased region" description="Low complexity" evidence="1">
    <location>
        <begin position="219"/>
        <end position="229"/>
    </location>
</feature>
<dbReference type="GeneID" id="20212128"/>
<feature type="compositionally biased region" description="Polar residues" evidence="1">
    <location>
        <begin position="207"/>
        <end position="218"/>
    </location>
</feature>
<keyword evidence="4" id="KW-1185">Reference proteome</keyword>
<dbReference type="KEGG" id="hro:HELRODRAFT_192005"/>
<dbReference type="EMBL" id="KB096633">
    <property type="protein sequence ID" value="ESO03345.1"/>
    <property type="molecule type" value="Genomic_DNA"/>
</dbReference>
<name>T1FTI1_HELRO</name>
<dbReference type="eggNOG" id="ENOG502SETV">
    <property type="taxonomic scope" value="Eukaryota"/>
</dbReference>
<evidence type="ECO:0000313" key="2">
    <source>
        <dbReference type="EMBL" id="ESO03345.1"/>
    </source>
</evidence>
<dbReference type="OrthoDB" id="6337960at2759"/>
<evidence type="ECO:0000313" key="3">
    <source>
        <dbReference type="EnsemblMetazoa" id="HelroP192005"/>
    </source>
</evidence>
<dbReference type="PANTHER" id="PTHR34756">
    <property type="entry name" value="CELL DIVISION CYCLE-ASSOCIATED PROTEIN 3"/>
    <property type="match status" value="1"/>
</dbReference>
<dbReference type="InParanoid" id="T1FTI1"/>
<dbReference type="RefSeq" id="XP_009018493.1">
    <property type="nucleotide sequence ID" value="XM_009020245.1"/>
</dbReference>
<evidence type="ECO:0000256" key="1">
    <source>
        <dbReference type="SAM" id="MobiDB-lite"/>
    </source>
</evidence>
<reference evidence="2 4" key="2">
    <citation type="journal article" date="2013" name="Nature">
        <title>Insights into bilaterian evolution from three spiralian genomes.</title>
        <authorList>
            <person name="Simakov O."/>
            <person name="Marletaz F."/>
            <person name="Cho S.J."/>
            <person name="Edsinger-Gonzales E."/>
            <person name="Havlak P."/>
            <person name="Hellsten U."/>
            <person name="Kuo D.H."/>
            <person name="Larsson T."/>
            <person name="Lv J."/>
            <person name="Arendt D."/>
            <person name="Savage R."/>
            <person name="Osoegawa K."/>
            <person name="de Jong P."/>
            <person name="Grimwood J."/>
            <person name="Chapman J.A."/>
            <person name="Shapiro H."/>
            <person name="Aerts A."/>
            <person name="Otillar R.P."/>
            <person name="Terry A.Y."/>
            <person name="Boore J.L."/>
            <person name="Grigoriev I.V."/>
            <person name="Lindberg D.R."/>
            <person name="Seaver E.C."/>
            <person name="Weisblat D.A."/>
            <person name="Putnam N.H."/>
            <person name="Rokhsar D.S."/>
        </authorList>
    </citation>
    <scope>NUCLEOTIDE SEQUENCE</scope>
</reference>
<protein>
    <submittedName>
        <fullName evidence="2 3">Uncharacterized protein</fullName>
    </submittedName>
</protein>
<proteinExistence type="predicted"/>
<feature type="compositionally biased region" description="Polar residues" evidence="1">
    <location>
        <begin position="230"/>
        <end position="241"/>
    </location>
</feature>
<feature type="region of interest" description="Disordered" evidence="1">
    <location>
        <begin position="207"/>
        <end position="243"/>
    </location>
</feature>
<dbReference type="CTD" id="20212128"/>
<dbReference type="HOGENOM" id="CLU_967338_0_0_1"/>
<gene>
    <name evidence="3" type="primary">20212128</name>
    <name evidence="2" type="ORF">HELRODRAFT_192005</name>
</gene>
<feature type="region of interest" description="Disordered" evidence="1">
    <location>
        <begin position="268"/>
        <end position="288"/>
    </location>
</feature>
<dbReference type="InterPro" id="IPR038832">
    <property type="entry name" value="CDCA3"/>
</dbReference>
<sequence>MGNYNSKNDIVEEAGPSFAAEQKMSTPDTDRSANFSRIRDFIDPRSPTVGIDRTPIQVTATPRPVVVDPRSPTYGIKRTPIVQGFFYQPSALESSVDEERLFSNDIPVCDFDSLIQETENLHAESAQQAVVQENVNSNSSSFIIYEEPEGLETVKNNDQLSTASSAIDSNNDQLNATSLRIDSATDQLNTQPSASSNNNNDVIIDLSKSSAGNKPQNVAKSSKALLSKSPNVRSPLSNKNCHLSDRPSAIVQRKQIIKMAEKMKMNNNNNNNNYHAADDGEDKENLIY</sequence>
<dbReference type="EMBL" id="AMQM01004632">
    <property type="status" value="NOT_ANNOTATED_CDS"/>
    <property type="molecule type" value="Genomic_DNA"/>
</dbReference>
<evidence type="ECO:0000313" key="4">
    <source>
        <dbReference type="Proteomes" id="UP000015101"/>
    </source>
</evidence>
<accession>T1FTI1</accession>
<dbReference type="EnsemblMetazoa" id="HelroT192005">
    <property type="protein sequence ID" value="HelroP192005"/>
    <property type="gene ID" value="HelroG192005"/>
</dbReference>
<feature type="compositionally biased region" description="Polar residues" evidence="1">
    <location>
        <begin position="23"/>
        <end position="35"/>
    </location>
</feature>
<organism evidence="3 4">
    <name type="scientific">Helobdella robusta</name>
    <name type="common">Californian leech</name>
    <dbReference type="NCBI Taxonomy" id="6412"/>
    <lineage>
        <taxon>Eukaryota</taxon>
        <taxon>Metazoa</taxon>
        <taxon>Spiralia</taxon>
        <taxon>Lophotrochozoa</taxon>
        <taxon>Annelida</taxon>
        <taxon>Clitellata</taxon>
        <taxon>Hirudinea</taxon>
        <taxon>Rhynchobdellida</taxon>
        <taxon>Glossiphoniidae</taxon>
        <taxon>Helobdella</taxon>
    </lineage>
</organism>
<dbReference type="Proteomes" id="UP000015101">
    <property type="component" value="Unassembled WGS sequence"/>
</dbReference>